<name>A0A4V6NDK3_PSEEN</name>
<evidence type="ECO:0000313" key="6">
    <source>
        <dbReference type="EMBL" id="TCK27086.1"/>
    </source>
</evidence>
<dbReference type="EMBL" id="SMFZ01000001">
    <property type="protein sequence ID" value="TCK27086.1"/>
    <property type="molecule type" value="Genomic_DNA"/>
</dbReference>
<dbReference type="InterPro" id="IPR001387">
    <property type="entry name" value="Cro/C1-type_HTH"/>
</dbReference>
<protein>
    <submittedName>
        <fullName evidence="6">DeoR family transcriptional regulator</fullName>
    </submittedName>
</protein>
<evidence type="ECO:0000313" key="7">
    <source>
        <dbReference type="Proteomes" id="UP000295560"/>
    </source>
</evidence>
<organism evidence="6 7">
    <name type="scientific">Pseudonocardia endophytica</name>
    <dbReference type="NCBI Taxonomy" id="401976"/>
    <lineage>
        <taxon>Bacteria</taxon>
        <taxon>Bacillati</taxon>
        <taxon>Actinomycetota</taxon>
        <taxon>Actinomycetes</taxon>
        <taxon>Pseudonocardiales</taxon>
        <taxon>Pseudonocardiaceae</taxon>
        <taxon>Pseudonocardia</taxon>
    </lineage>
</organism>
<keyword evidence="7" id="KW-1185">Reference proteome</keyword>
<proteinExistence type="inferred from homology"/>
<evidence type="ECO:0000256" key="4">
    <source>
        <dbReference type="ARBA" id="ARBA00023163"/>
    </source>
</evidence>
<dbReference type="RefSeq" id="WP_132425313.1">
    <property type="nucleotide sequence ID" value="NZ_SMFZ01000001.1"/>
</dbReference>
<evidence type="ECO:0000256" key="2">
    <source>
        <dbReference type="ARBA" id="ARBA00023015"/>
    </source>
</evidence>
<keyword evidence="2" id="KW-0805">Transcription regulation</keyword>
<evidence type="ECO:0000256" key="1">
    <source>
        <dbReference type="ARBA" id="ARBA00010466"/>
    </source>
</evidence>
<gene>
    <name evidence="6" type="ORF">EV378_2942</name>
</gene>
<dbReference type="PANTHER" id="PTHR34294:SF1">
    <property type="entry name" value="TRANSCRIPTIONAL REGULATOR LSRR"/>
    <property type="match status" value="1"/>
</dbReference>
<dbReference type="Gene3D" id="3.40.50.1360">
    <property type="match status" value="1"/>
</dbReference>
<dbReference type="Proteomes" id="UP000295560">
    <property type="component" value="Unassembled WGS sequence"/>
</dbReference>
<dbReference type="GO" id="GO:0003677">
    <property type="term" value="F:DNA binding"/>
    <property type="evidence" value="ECO:0007669"/>
    <property type="project" value="UniProtKB-KW"/>
</dbReference>
<accession>A0A4V6NDK3</accession>
<dbReference type="GO" id="GO:0030246">
    <property type="term" value="F:carbohydrate binding"/>
    <property type="evidence" value="ECO:0007669"/>
    <property type="project" value="InterPro"/>
</dbReference>
<comment type="similarity">
    <text evidence="1">Belongs to the SorC transcriptional regulatory family.</text>
</comment>
<dbReference type="InterPro" id="IPR036388">
    <property type="entry name" value="WH-like_DNA-bd_sf"/>
</dbReference>
<dbReference type="Gene3D" id="1.10.10.10">
    <property type="entry name" value="Winged helix-like DNA-binding domain superfamily/Winged helix DNA-binding domain"/>
    <property type="match status" value="1"/>
</dbReference>
<dbReference type="PANTHER" id="PTHR34294">
    <property type="entry name" value="TRANSCRIPTIONAL REGULATOR-RELATED"/>
    <property type="match status" value="1"/>
</dbReference>
<dbReference type="Pfam" id="PF04198">
    <property type="entry name" value="Sugar-bind"/>
    <property type="match status" value="1"/>
</dbReference>
<keyword evidence="4" id="KW-0804">Transcription</keyword>
<keyword evidence="3" id="KW-0238">DNA-binding</keyword>
<sequence>MAPRDFTRRDLRLMHRAARLYYVDELNQAAIAERLTVSRPTVSRLLAEARRVGIVRISVHDPDSLGTGGDEALRLAEALGVEKVWVAPFAATDLGPALAEPVGEALRDAGLHSGDVLLVSSGRTVWELGHEALPAVPGLHIVPTVGGVSEPEAWHQTNEITRAVAERMQGRPNFLFTQAMPSPAMRRTLAEDPEFQRVTGFWTNADAALVGIGAPPAGRESISTSVPLDDEGLRAAVGDVCLNFYRADGGPIDFPGSDRMVRIAPEQLRKVPRTIAAAAGTEKVPSIVVAARAGLFNRLVTDAPTAAALLDRLDPGAPGGHAPS</sequence>
<dbReference type="SUPFAM" id="SSF100950">
    <property type="entry name" value="NagB/RpiA/CoA transferase-like"/>
    <property type="match status" value="1"/>
</dbReference>
<dbReference type="InterPro" id="IPR037171">
    <property type="entry name" value="NagB/RpiA_transferase-like"/>
</dbReference>
<evidence type="ECO:0000259" key="5">
    <source>
        <dbReference type="Pfam" id="PF04198"/>
    </source>
</evidence>
<comment type="caution">
    <text evidence="6">The sequence shown here is derived from an EMBL/GenBank/DDBJ whole genome shotgun (WGS) entry which is preliminary data.</text>
</comment>
<reference evidence="6 7" key="1">
    <citation type="submission" date="2019-03" db="EMBL/GenBank/DDBJ databases">
        <title>Sequencing the genomes of 1000 actinobacteria strains.</title>
        <authorList>
            <person name="Klenk H.-P."/>
        </authorList>
    </citation>
    <scope>NUCLEOTIDE SEQUENCE [LARGE SCALE GENOMIC DNA]</scope>
    <source>
        <strain evidence="6 7">DSM 44969</strain>
    </source>
</reference>
<dbReference type="InterPro" id="IPR007324">
    <property type="entry name" value="Sugar-bd_dom_put"/>
</dbReference>
<dbReference type="CDD" id="cd00093">
    <property type="entry name" value="HTH_XRE"/>
    <property type="match status" value="1"/>
</dbReference>
<dbReference type="OrthoDB" id="186585at2"/>
<dbReference type="AlphaFoldDB" id="A0A4V6NDK3"/>
<feature type="domain" description="Sugar-binding" evidence="5">
    <location>
        <begin position="74"/>
        <end position="310"/>
    </location>
</feature>
<dbReference type="InterPro" id="IPR051054">
    <property type="entry name" value="SorC_transcr_regulators"/>
</dbReference>
<evidence type="ECO:0000256" key="3">
    <source>
        <dbReference type="ARBA" id="ARBA00023125"/>
    </source>
</evidence>